<sequence>HRCLKTAIMCHANSQWTRVLSTVMLGLRNNAMDTGSSPTEYLYGTTLRIPGEIVLPEDGPSDPEIFIEQFRKHMRNVRPVSVGQRYKKRAFILEDLDTRSHMFLRAPMTNKSLKRPYIGPHKVLKRVNERVMEIEVNSRPSSISIENIKPA</sequence>
<reference evidence="1 2" key="1">
    <citation type="submission" date="2015-07" db="EMBL/GenBank/DDBJ databases">
        <title>The genome of Dufourea novaeangliae.</title>
        <authorList>
            <person name="Pan H."/>
            <person name="Kapheim K."/>
        </authorList>
    </citation>
    <scope>NUCLEOTIDE SEQUENCE [LARGE SCALE GENOMIC DNA]</scope>
    <source>
        <strain evidence="1">0120121106</strain>
        <tissue evidence="1">Whole body</tissue>
    </source>
</reference>
<name>A0A154PHM7_DUFNO</name>
<proteinExistence type="predicted"/>
<dbReference type="OrthoDB" id="7695055at2759"/>
<protein>
    <submittedName>
        <fullName evidence="1">Uncharacterized protein</fullName>
    </submittedName>
</protein>
<accession>A0A154PHM7</accession>
<keyword evidence="2" id="KW-1185">Reference proteome</keyword>
<dbReference type="EMBL" id="KQ434895">
    <property type="protein sequence ID" value="KZC10700.1"/>
    <property type="molecule type" value="Genomic_DNA"/>
</dbReference>
<dbReference type="Proteomes" id="UP000076502">
    <property type="component" value="Unassembled WGS sequence"/>
</dbReference>
<dbReference type="AlphaFoldDB" id="A0A154PHM7"/>
<organism evidence="1 2">
    <name type="scientific">Dufourea novaeangliae</name>
    <name type="common">Sweat bee</name>
    <dbReference type="NCBI Taxonomy" id="178035"/>
    <lineage>
        <taxon>Eukaryota</taxon>
        <taxon>Metazoa</taxon>
        <taxon>Ecdysozoa</taxon>
        <taxon>Arthropoda</taxon>
        <taxon>Hexapoda</taxon>
        <taxon>Insecta</taxon>
        <taxon>Pterygota</taxon>
        <taxon>Neoptera</taxon>
        <taxon>Endopterygota</taxon>
        <taxon>Hymenoptera</taxon>
        <taxon>Apocrita</taxon>
        <taxon>Aculeata</taxon>
        <taxon>Apoidea</taxon>
        <taxon>Anthophila</taxon>
        <taxon>Halictidae</taxon>
        <taxon>Rophitinae</taxon>
        <taxon>Dufourea</taxon>
    </lineage>
</organism>
<evidence type="ECO:0000313" key="2">
    <source>
        <dbReference type="Proteomes" id="UP000076502"/>
    </source>
</evidence>
<feature type="non-terminal residue" evidence="1">
    <location>
        <position position="1"/>
    </location>
</feature>
<dbReference type="PANTHER" id="PTHR38681:SF1">
    <property type="entry name" value="RETROVIRUS-RELATED POL POLYPROTEIN FROM TRANSPOSON 412-LIKE PROTEIN"/>
    <property type="match status" value="1"/>
</dbReference>
<evidence type="ECO:0000313" key="1">
    <source>
        <dbReference type="EMBL" id="KZC10700.1"/>
    </source>
</evidence>
<dbReference type="STRING" id="178035.A0A154PHM7"/>
<dbReference type="PANTHER" id="PTHR38681">
    <property type="entry name" value="RETROVIRUS-RELATED POL POLYPROTEIN FROM TRANSPOSON 412-LIKE PROTEIN-RELATED"/>
    <property type="match status" value="1"/>
</dbReference>
<gene>
    <name evidence="1" type="ORF">WN55_02429</name>
</gene>